<dbReference type="AlphaFoldDB" id="A0A1T2KTS7"/>
<organism evidence="3 4">
    <name type="scientific">Solemya velesiana gill symbiont</name>
    <dbReference type="NCBI Taxonomy" id="1918948"/>
    <lineage>
        <taxon>Bacteria</taxon>
        <taxon>Pseudomonadati</taxon>
        <taxon>Pseudomonadota</taxon>
        <taxon>Gammaproteobacteria</taxon>
        <taxon>sulfur-oxidizing symbionts</taxon>
    </lineage>
</organism>
<keyword evidence="1" id="KW-0472">Membrane</keyword>
<gene>
    <name evidence="3" type="ORF">BOW51_08780</name>
</gene>
<feature type="transmembrane region" description="Helical" evidence="1">
    <location>
        <begin position="21"/>
        <end position="40"/>
    </location>
</feature>
<evidence type="ECO:0000259" key="2">
    <source>
        <dbReference type="Pfam" id="PF20970"/>
    </source>
</evidence>
<sequence length="80" mass="8967">MESEQIALTPDQRYFPLVGKFALFAVLASVFLVGTFFLLINKDLDWLSNVGQTIAMAQAQKAVLGEFLFVGGGFLYICWW</sequence>
<evidence type="ECO:0000313" key="4">
    <source>
        <dbReference type="Proteomes" id="UP000190896"/>
    </source>
</evidence>
<name>A0A1T2KTS7_9GAMM</name>
<keyword evidence="4" id="KW-1185">Reference proteome</keyword>
<dbReference type="Proteomes" id="UP000190896">
    <property type="component" value="Unassembled WGS sequence"/>
</dbReference>
<proteinExistence type="predicted"/>
<keyword evidence="1" id="KW-0812">Transmembrane</keyword>
<evidence type="ECO:0000256" key="1">
    <source>
        <dbReference type="SAM" id="Phobius"/>
    </source>
</evidence>
<dbReference type="EMBL" id="MPRJ01000054">
    <property type="protein sequence ID" value="OOZ36126.1"/>
    <property type="molecule type" value="Genomic_DNA"/>
</dbReference>
<feature type="domain" description="Cyclic di-GMP phosphodiesterase VC-1295-like MASE10" evidence="2">
    <location>
        <begin position="3"/>
        <end position="69"/>
    </location>
</feature>
<protein>
    <recommendedName>
        <fullName evidence="2">Cyclic di-GMP phosphodiesterase VC-1295-like MASE10 domain-containing protein</fullName>
    </recommendedName>
</protein>
<accession>A0A1T2KTS7</accession>
<reference evidence="3 4" key="1">
    <citation type="submission" date="2016-11" db="EMBL/GenBank/DDBJ databases">
        <title>Mixed transmission modes and dynamic genome evolution in an obligate animal-bacterial symbiosis.</title>
        <authorList>
            <person name="Russell S.L."/>
            <person name="Corbett-Detig R.B."/>
            <person name="Cavanaugh C.M."/>
        </authorList>
    </citation>
    <scope>NUCLEOTIDE SEQUENCE [LARGE SCALE GENOMIC DNA]</scope>
    <source>
        <strain evidence="3">Se-Cadez</strain>
    </source>
</reference>
<comment type="caution">
    <text evidence="3">The sequence shown here is derived from an EMBL/GenBank/DDBJ whole genome shotgun (WGS) entry which is preliminary data.</text>
</comment>
<keyword evidence="1" id="KW-1133">Transmembrane helix</keyword>
<feature type="transmembrane region" description="Helical" evidence="1">
    <location>
        <begin position="60"/>
        <end position="79"/>
    </location>
</feature>
<dbReference type="InterPro" id="IPR048440">
    <property type="entry name" value="MASE10"/>
</dbReference>
<dbReference type="Pfam" id="PF20970">
    <property type="entry name" value="MASE10"/>
    <property type="match status" value="1"/>
</dbReference>
<evidence type="ECO:0000313" key="3">
    <source>
        <dbReference type="EMBL" id="OOZ36126.1"/>
    </source>
</evidence>